<dbReference type="OrthoDB" id="167718at2759"/>
<feature type="compositionally biased region" description="Basic and acidic residues" evidence="3">
    <location>
        <begin position="37"/>
        <end position="49"/>
    </location>
</feature>
<dbReference type="InterPro" id="IPR034228">
    <property type="entry name" value="Nop6_RRM"/>
</dbReference>
<feature type="region of interest" description="Disordered" evidence="3">
    <location>
        <begin position="244"/>
        <end position="289"/>
    </location>
</feature>
<feature type="compositionally biased region" description="Basic and acidic residues" evidence="3">
    <location>
        <begin position="101"/>
        <end position="124"/>
    </location>
</feature>
<dbReference type="PANTHER" id="PTHR23236">
    <property type="entry name" value="EUKARYOTIC TRANSLATION INITIATION FACTOR 4B/4H"/>
    <property type="match status" value="1"/>
</dbReference>
<evidence type="ECO:0000256" key="3">
    <source>
        <dbReference type="SAM" id="MobiDB-lite"/>
    </source>
</evidence>
<reference evidence="5 6" key="1">
    <citation type="journal article" date="2016" name="Genome Biol. Evol.">
        <title>Divergent and convergent evolution of fungal pathogenicity.</title>
        <authorList>
            <person name="Shang Y."/>
            <person name="Xiao G."/>
            <person name="Zheng P."/>
            <person name="Cen K."/>
            <person name="Zhan S."/>
            <person name="Wang C."/>
        </authorList>
    </citation>
    <scope>NUCLEOTIDE SEQUENCE [LARGE SCALE GENOMIC DNA]</scope>
    <source>
        <strain evidence="5 6">ARSEF 7405</strain>
    </source>
</reference>
<keyword evidence="6" id="KW-1185">Reference proteome</keyword>
<comment type="caution">
    <text evidence="5">The sequence shown here is derived from an EMBL/GenBank/DDBJ whole genome shotgun (WGS) entry which is preliminary data.</text>
</comment>
<dbReference type="GO" id="GO:0042274">
    <property type="term" value="P:ribosomal small subunit biogenesis"/>
    <property type="evidence" value="ECO:0007669"/>
    <property type="project" value="TreeGrafter"/>
</dbReference>
<dbReference type="Gene3D" id="3.30.70.330">
    <property type="match status" value="1"/>
</dbReference>
<evidence type="ECO:0000313" key="6">
    <source>
        <dbReference type="Proteomes" id="UP000242877"/>
    </source>
</evidence>
<dbReference type="GO" id="GO:0005730">
    <property type="term" value="C:nucleolus"/>
    <property type="evidence" value="ECO:0007669"/>
    <property type="project" value="TreeGrafter"/>
</dbReference>
<dbReference type="Proteomes" id="UP000242877">
    <property type="component" value="Unassembled WGS sequence"/>
</dbReference>
<dbReference type="GO" id="GO:0019843">
    <property type="term" value="F:rRNA binding"/>
    <property type="evidence" value="ECO:0007669"/>
    <property type="project" value="TreeGrafter"/>
</dbReference>
<dbReference type="InterPro" id="IPR000504">
    <property type="entry name" value="RRM_dom"/>
</dbReference>
<sequence length="289" mass="32668">MGDKRKLSPVADEAPIEEKKIKKSKHDKKKKSKKEKKTVEPVADVKDTVTEVPAVEEENATNDKQETQPESPVKPSETQTEESKDVKKSKKNKESKKNKKTKQEGSDGTENKTSNKEGEPHAEEENAESQPAKNVRFIVFVGNLPFGITQEQVQQHFAKIRPTQVRLATEKDSKKSRGFAFVEFDNYDRMKTCLKLYHHSLLDDGKGNSRKINCELSAGGGGKSEYRKQKIQYKNEKLAAQRAHTAQLAQVTKKKKEKREQFEGKSTQPVEEVDNSGIHPSRRNRVPGA</sequence>
<evidence type="ECO:0000256" key="2">
    <source>
        <dbReference type="PROSITE-ProRule" id="PRU00176"/>
    </source>
</evidence>
<name>A0A168CQC9_9EURO</name>
<dbReference type="PROSITE" id="PS50102">
    <property type="entry name" value="RRM"/>
    <property type="match status" value="1"/>
</dbReference>
<feature type="compositionally biased region" description="Basic residues" evidence="3">
    <location>
        <begin position="87"/>
        <end position="100"/>
    </location>
</feature>
<dbReference type="PANTHER" id="PTHR23236:SF51">
    <property type="entry name" value="NUCLEOLAR PROTEIN 6"/>
    <property type="match status" value="1"/>
</dbReference>
<evidence type="ECO:0000259" key="4">
    <source>
        <dbReference type="PROSITE" id="PS50102"/>
    </source>
</evidence>
<dbReference type="EMBL" id="AZGZ01000002">
    <property type="protein sequence ID" value="KZZ96886.1"/>
    <property type="molecule type" value="Genomic_DNA"/>
</dbReference>
<organism evidence="5 6">
    <name type="scientific">Ascosphaera apis ARSEF 7405</name>
    <dbReference type="NCBI Taxonomy" id="392613"/>
    <lineage>
        <taxon>Eukaryota</taxon>
        <taxon>Fungi</taxon>
        <taxon>Dikarya</taxon>
        <taxon>Ascomycota</taxon>
        <taxon>Pezizomycotina</taxon>
        <taxon>Eurotiomycetes</taxon>
        <taxon>Eurotiomycetidae</taxon>
        <taxon>Onygenales</taxon>
        <taxon>Ascosphaeraceae</taxon>
        <taxon>Ascosphaera</taxon>
    </lineage>
</organism>
<evidence type="ECO:0000256" key="1">
    <source>
        <dbReference type="ARBA" id="ARBA00022884"/>
    </source>
</evidence>
<dbReference type="InterPro" id="IPR012677">
    <property type="entry name" value="Nucleotide-bd_a/b_plait_sf"/>
</dbReference>
<gene>
    <name evidence="5" type="ORF">AAP_00529</name>
</gene>
<dbReference type="CDD" id="cd12400">
    <property type="entry name" value="RRM_Nop6"/>
    <property type="match status" value="1"/>
</dbReference>
<evidence type="ECO:0000313" key="5">
    <source>
        <dbReference type="EMBL" id="KZZ96886.1"/>
    </source>
</evidence>
<dbReference type="AlphaFoldDB" id="A0A168CQC9"/>
<dbReference type="SUPFAM" id="SSF54928">
    <property type="entry name" value="RNA-binding domain, RBD"/>
    <property type="match status" value="1"/>
</dbReference>
<dbReference type="Pfam" id="PF00076">
    <property type="entry name" value="RRM_1"/>
    <property type="match status" value="1"/>
</dbReference>
<feature type="compositionally biased region" description="Basic residues" evidence="3">
    <location>
        <begin position="21"/>
        <end position="36"/>
    </location>
</feature>
<dbReference type="SMART" id="SM00360">
    <property type="entry name" value="RRM"/>
    <property type="match status" value="1"/>
</dbReference>
<dbReference type="FunFam" id="3.30.70.330:FF:000376">
    <property type="entry name" value="Putative RNA binding protein"/>
    <property type="match status" value="1"/>
</dbReference>
<proteinExistence type="predicted"/>
<feature type="compositionally biased region" description="Basic residues" evidence="3">
    <location>
        <begin position="280"/>
        <end position="289"/>
    </location>
</feature>
<feature type="region of interest" description="Disordered" evidence="3">
    <location>
        <begin position="1"/>
        <end position="130"/>
    </location>
</feature>
<dbReference type="InterPro" id="IPR035979">
    <property type="entry name" value="RBD_domain_sf"/>
</dbReference>
<feature type="domain" description="RRM" evidence="4">
    <location>
        <begin position="137"/>
        <end position="219"/>
    </location>
</feature>
<protein>
    <submittedName>
        <fullName evidence="5">RNA binding protein</fullName>
    </submittedName>
</protein>
<keyword evidence="1 2" id="KW-0694">RNA-binding</keyword>
<dbReference type="VEuPathDB" id="FungiDB:AAP_00529"/>
<accession>A0A168CQC9</accession>